<dbReference type="STRING" id="1346.BMF34_05925"/>
<evidence type="ECO:0000256" key="2">
    <source>
        <dbReference type="ARBA" id="ARBA00002764"/>
    </source>
</evidence>
<dbReference type="Pfam" id="PF08323">
    <property type="entry name" value="Glyco_transf_5"/>
    <property type="match status" value="1"/>
</dbReference>
<evidence type="ECO:0000313" key="12">
    <source>
        <dbReference type="Proteomes" id="UP000025245"/>
    </source>
</evidence>
<dbReference type="InterPro" id="IPR013534">
    <property type="entry name" value="Starch_synth_cat_dom"/>
</dbReference>
<dbReference type="SUPFAM" id="SSF53756">
    <property type="entry name" value="UDP-Glycosyltransferase/glycogen phosphorylase"/>
    <property type="match status" value="1"/>
</dbReference>
<keyword evidence="4 7" id="KW-0328">Glycosyltransferase</keyword>
<evidence type="ECO:0000256" key="6">
    <source>
        <dbReference type="ARBA" id="ARBA00023056"/>
    </source>
</evidence>
<evidence type="ECO:0000313" key="13">
    <source>
        <dbReference type="Proteomes" id="UP000269148"/>
    </source>
</evidence>
<accession>A0A3L8GIC8</accession>
<dbReference type="KEGG" id="sio:DW64_05865"/>
<comment type="catalytic activity">
    <reaction evidence="1 7">
        <text>[(1-&gt;4)-alpha-D-glucosyl](n) + ADP-alpha-D-glucose = [(1-&gt;4)-alpha-D-glucosyl](n+1) + ADP + H(+)</text>
        <dbReference type="Rhea" id="RHEA:18189"/>
        <dbReference type="Rhea" id="RHEA-COMP:9584"/>
        <dbReference type="Rhea" id="RHEA-COMP:9587"/>
        <dbReference type="ChEBI" id="CHEBI:15378"/>
        <dbReference type="ChEBI" id="CHEBI:15444"/>
        <dbReference type="ChEBI" id="CHEBI:57498"/>
        <dbReference type="ChEBI" id="CHEBI:456216"/>
        <dbReference type="EC" id="2.4.1.21"/>
    </reaction>
</comment>
<dbReference type="Gene3D" id="3.40.50.2000">
    <property type="entry name" value="Glycogen Phosphorylase B"/>
    <property type="match status" value="2"/>
</dbReference>
<evidence type="ECO:0000256" key="3">
    <source>
        <dbReference type="ARBA" id="ARBA00010281"/>
    </source>
</evidence>
<evidence type="ECO:0000313" key="11">
    <source>
        <dbReference type="EMBL" id="RLU56731.1"/>
    </source>
</evidence>
<evidence type="ECO:0000256" key="4">
    <source>
        <dbReference type="ARBA" id="ARBA00022676"/>
    </source>
</evidence>
<dbReference type="OrthoDB" id="9808590at2"/>
<dbReference type="NCBIfam" id="NF001898">
    <property type="entry name" value="PRK00654.1-1"/>
    <property type="match status" value="1"/>
</dbReference>
<dbReference type="GeneID" id="35765070"/>
<organism evidence="11 13">
    <name type="scientific">Streptococcus iniae</name>
    <name type="common">Streptococcus shiloi</name>
    <dbReference type="NCBI Taxonomy" id="1346"/>
    <lineage>
        <taxon>Bacteria</taxon>
        <taxon>Bacillati</taxon>
        <taxon>Bacillota</taxon>
        <taxon>Bacilli</taxon>
        <taxon>Lactobacillales</taxon>
        <taxon>Streptococcaceae</taxon>
        <taxon>Streptococcus</taxon>
    </lineage>
</organism>
<dbReference type="InterPro" id="IPR011835">
    <property type="entry name" value="GS/SS"/>
</dbReference>
<dbReference type="Pfam" id="PF00534">
    <property type="entry name" value="Glycos_transf_1"/>
    <property type="match status" value="1"/>
</dbReference>
<name>A0A3L8GIC8_STRIN</name>
<protein>
    <recommendedName>
        <fullName evidence="7">Glycogen synthase</fullName>
        <ecNumber evidence="7">2.4.1.21</ecNumber>
    </recommendedName>
    <alternativeName>
        <fullName evidence="7">Starch [bacterial glycogen] synthase</fullName>
    </alternativeName>
</protein>
<dbReference type="CDD" id="cd03791">
    <property type="entry name" value="GT5_Glycogen_synthase_DULL1-like"/>
    <property type="match status" value="1"/>
</dbReference>
<dbReference type="EC" id="2.4.1.21" evidence="7"/>
<evidence type="ECO:0000259" key="8">
    <source>
        <dbReference type="Pfam" id="PF00534"/>
    </source>
</evidence>
<sequence length="475" mass="54152">MKLLFVAAEGAPFAKTGGLGDVIGALPKSLATAGEEVAVMLPYYDLIDQKFGSQVEDLCSFYIDMSWRHQYVGVKKLIKDQVTYYFIDNRYYFFRGHVYGDWDDGERFAFFQLAAIEAMEKINLIPDVLHSHDYHTAMIPFLLKEKYHWIQSYQSIKTVFTIHNIEFQGQFGPDMLGDLFSVGSQRYEDGTLRWNNCLNWMKAAVLYADSVTTVSPSYALEIQGPEFGKGLDQVMRMESSKLIGCINGIDTELYNPETDPFLKHSFSLNDMTGKALNKIDLQKKLGLTCDATIPMIGIVSRLTDQKGFDLIIQELEHMMALDVQLVVLGTGYQHYEETFKKFSHKYPEKLSAQITFDLALAQEIYASSDLFLMPSAFEPCGLSQLMAMRYGSLPLVHEVGGLKDTVLPFNPYDKSGRGFSFNHFSGYWMMQTLAFALDVYKNHQEDWKILQKNAMSCDFSWDTASQAYLKLYQDL</sequence>
<dbReference type="GO" id="GO:0004373">
    <property type="term" value="F:alpha-1,4-glucan glucosyltransferase (UDP-glucose donor) activity"/>
    <property type="evidence" value="ECO:0007669"/>
    <property type="project" value="InterPro"/>
</dbReference>
<comment type="similarity">
    <text evidence="3 7">Belongs to the glycosyltransferase 1 family. Bacterial/plant glycogen synthase subfamily.</text>
</comment>
<reference evidence="10 12" key="1">
    <citation type="journal article" date="2014" name="Genome Announc.">
        <title>Complete Genome Sequence of a Virulent Strain, Streptococcus iniae ISET0901, Isolated from Diseased Tilapia.</title>
        <authorList>
            <person name="Pridgeon J.W."/>
            <person name="Zhang D."/>
            <person name="Zhang L."/>
        </authorList>
    </citation>
    <scope>NUCLEOTIDE SEQUENCE [LARGE SCALE GENOMIC DNA]</scope>
    <source>
        <strain evidence="10 12">ISET0901</strain>
    </source>
</reference>
<keyword evidence="5 7" id="KW-0808">Transferase</keyword>
<dbReference type="GO" id="GO:0009011">
    <property type="term" value="F:alpha-1,4-glucan glucosyltransferase (ADP-glucose donor) activity"/>
    <property type="evidence" value="ECO:0007669"/>
    <property type="project" value="UniProtKB-UniRule"/>
</dbReference>
<dbReference type="NCBIfam" id="TIGR02095">
    <property type="entry name" value="glgA"/>
    <property type="match status" value="1"/>
</dbReference>
<dbReference type="PANTHER" id="PTHR45825:SF11">
    <property type="entry name" value="ALPHA AMYLASE DOMAIN-CONTAINING PROTEIN"/>
    <property type="match status" value="1"/>
</dbReference>
<evidence type="ECO:0000259" key="9">
    <source>
        <dbReference type="Pfam" id="PF08323"/>
    </source>
</evidence>
<evidence type="ECO:0000256" key="1">
    <source>
        <dbReference type="ARBA" id="ARBA00001478"/>
    </source>
</evidence>
<dbReference type="AlphaFoldDB" id="A0A3L8GIC8"/>
<evidence type="ECO:0000256" key="7">
    <source>
        <dbReference type="HAMAP-Rule" id="MF_00484"/>
    </source>
</evidence>
<dbReference type="PANTHER" id="PTHR45825">
    <property type="entry name" value="GRANULE-BOUND STARCH SYNTHASE 1, CHLOROPLASTIC/AMYLOPLASTIC"/>
    <property type="match status" value="1"/>
</dbReference>
<dbReference type="HAMAP" id="MF_00484">
    <property type="entry name" value="Glycogen_synth"/>
    <property type="match status" value="1"/>
</dbReference>
<feature type="domain" description="Glycosyl transferase family 1" evidence="8">
    <location>
        <begin position="294"/>
        <end position="407"/>
    </location>
</feature>
<gene>
    <name evidence="7" type="primary">glgA</name>
    <name evidence="11" type="ORF">DIY07_06135</name>
    <name evidence="10" type="ORF">DQ08_05870</name>
</gene>
<comment type="pathway">
    <text evidence="7">Glycan biosynthesis; glycogen biosynthesis.</text>
</comment>
<comment type="function">
    <text evidence="2 7">Synthesizes alpha-1,4-glucan chains using ADP-glucose.</text>
</comment>
<dbReference type="Proteomes" id="UP000269148">
    <property type="component" value="Unassembled WGS sequence"/>
</dbReference>
<keyword evidence="12" id="KW-1185">Reference proteome</keyword>
<dbReference type="UniPathway" id="UPA00164"/>
<evidence type="ECO:0000256" key="5">
    <source>
        <dbReference type="ARBA" id="ARBA00022679"/>
    </source>
</evidence>
<dbReference type="Proteomes" id="UP000025245">
    <property type="component" value="Chromosome"/>
</dbReference>
<dbReference type="SMR" id="A0A3L8GIC8"/>
<keyword evidence="6 7" id="KW-0320">Glycogen biosynthesis</keyword>
<feature type="domain" description="Starch synthase catalytic" evidence="9">
    <location>
        <begin position="2"/>
        <end position="236"/>
    </location>
</feature>
<dbReference type="RefSeq" id="WP_003100015.1">
    <property type="nucleotide sequence ID" value="NZ_CP010783.1"/>
</dbReference>
<feature type="binding site" evidence="7">
    <location>
        <position position="15"/>
    </location>
    <ligand>
        <name>ADP-alpha-D-glucose</name>
        <dbReference type="ChEBI" id="CHEBI:57498"/>
    </ligand>
</feature>
<dbReference type="EMBL" id="QLQD01000054">
    <property type="protein sequence ID" value="RLU56731.1"/>
    <property type="molecule type" value="Genomic_DNA"/>
</dbReference>
<dbReference type="KEGG" id="siq:DQ08_05870"/>
<proteinExistence type="inferred from homology"/>
<dbReference type="EMBL" id="CP007586">
    <property type="protein sequence ID" value="AHY15986.1"/>
    <property type="molecule type" value="Genomic_DNA"/>
</dbReference>
<dbReference type="GO" id="GO:0005978">
    <property type="term" value="P:glycogen biosynthetic process"/>
    <property type="evidence" value="ECO:0007669"/>
    <property type="project" value="UniProtKB-UniRule"/>
</dbReference>
<reference evidence="11 13" key="2">
    <citation type="submission" date="2018-06" db="EMBL/GenBank/DDBJ databases">
        <title>Mutators as drivers of adaptation in pathogenic bacteria and a risk factor for host jumps and vaccine escape.</title>
        <authorList>
            <person name="Barnes A.C."/>
            <person name="Silayeva O."/>
        </authorList>
    </citation>
    <scope>NUCLEOTIDE SEQUENCE [LARGE SCALE GENOMIC DNA]</scope>
    <source>
        <strain evidence="11 13">QMA0445</strain>
    </source>
</reference>
<dbReference type="KEGG" id="siz:SI82_06015"/>
<evidence type="ECO:0000313" key="10">
    <source>
        <dbReference type="EMBL" id="AHY15986.1"/>
    </source>
</evidence>
<dbReference type="InterPro" id="IPR001296">
    <property type="entry name" value="Glyco_trans_1"/>
</dbReference>